<evidence type="ECO:0000256" key="1">
    <source>
        <dbReference type="SAM" id="Phobius"/>
    </source>
</evidence>
<keyword evidence="1" id="KW-0812">Transmembrane</keyword>
<keyword evidence="3" id="KW-1185">Reference proteome</keyword>
<proteinExistence type="predicted"/>
<evidence type="ECO:0000313" key="3">
    <source>
        <dbReference type="Proteomes" id="UP000190541"/>
    </source>
</evidence>
<keyword evidence="1" id="KW-1133">Transmembrane helix</keyword>
<dbReference type="AlphaFoldDB" id="A0A1T5ET33"/>
<gene>
    <name evidence="2" type="ORF">SAMN05660226_03525</name>
</gene>
<evidence type="ECO:0000313" key="2">
    <source>
        <dbReference type="EMBL" id="SKB87094.1"/>
    </source>
</evidence>
<dbReference type="Proteomes" id="UP000190541">
    <property type="component" value="Unassembled WGS sequence"/>
</dbReference>
<accession>A0A1T5ET33</accession>
<organism evidence="2 3">
    <name type="scientific">Parapedobacter luteus</name>
    <dbReference type="NCBI Taxonomy" id="623280"/>
    <lineage>
        <taxon>Bacteria</taxon>
        <taxon>Pseudomonadati</taxon>
        <taxon>Bacteroidota</taxon>
        <taxon>Sphingobacteriia</taxon>
        <taxon>Sphingobacteriales</taxon>
        <taxon>Sphingobacteriaceae</taxon>
        <taxon>Parapedobacter</taxon>
    </lineage>
</organism>
<dbReference type="EMBL" id="FUYS01000011">
    <property type="protein sequence ID" value="SKB87094.1"/>
    <property type="molecule type" value="Genomic_DNA"/>
</dbReference>
<sequence length="419" mass="45927">MEACLRAIEKKLGWGDSSDWTGTDFQQLSDRIYEATKVMLSASTLKRVWGRVKHDGKPATSTLDTLAAFLGYENWRSFVVAQQQAAPMEPPAKLGRKKRLLRWGLVIVALVSIGFATYYRGGKEDGGGDNEVGTVATASPDDYRFSSEPVTRGIPNSVIFTYDASRAQIDSVFIQQSWDPMRQEQVAKDGHKHTSVYYEPGFYIAKLLVGQQVVKEHPLLIPSNGWLGMINRAPRPIYLKPADYLHPDHMGATTVAIEANQVSLTPDPPMVKYYNVGNFEPVSIADFSFSARVRNDYAAGNNACQFSQVMLITDGMPISLLLSSKGCVSELALMGGGRSVSGKHEDLSAFGVDLSDWVTVGCRSVDGKLVYEVNGSEAYVLPLGPEPVRIVGMMFLFVGTGSVQAVRLQEGDDTAYRAF</sequence>
<reference evidence="2 3" key="1">
    <citation type="submission" date="2017-02" db="EMBL/GenBank/DDBJ databases">
        <authorList>
            <person name="Peterson S.W."/>
        </authorList>
    </citation>
    <scope>NUCLEOTIDE SEQUENCE [LARGE SCALE GENOMIC DNA]</scope>
    <source>
        <strain evidence="2 3">DSM 22899</strain>
    </source>
</reference>
<protein>
    <submittedName>
        <fullName evidence="2">Uncharacterized protein</fullName>
    </submittedName>
</protein>
<name>A0A1T5ET33_9SPHI</name>
<keyword evidence="1" id="KW-0472">Membrane</keyword>
<feature type="transmembrane region" description="Helical" evidence="1">
    <location>
        <begin position="100"/>
        <end position="119"/>
    </location>
</feature>